<keyword evidence="7" id="KW-1185">Reference proteome</keyword>
<dbReference type="PANTHER" id="PTHR27002">
    <property type="entry name" value="RECEPTOR-LIKE SERINE/THREONINE-PROTEIN KINASE SD1-8"/>
    <property type="match status" value="1"/>
</dbReference>
<evidence type="ECO:0000256" key="2">
    <source>
        <dbReference type="ARBA" id="ARBA00022679"/>
    </source>
</evidence>
<name>A0A392RRX1_9FABA</name>
<evidence type="ECO:0000256" key="5">
    <source>
        <dbReference type="ARBA" id="ARBA00022840"/>
    </source>
</evidence>
<evidence type="ECO:0000256" key="3">
    <source>
        <dbReference type="ARBA" id="ARBA00022741"/>
    </source>
</evidence>
<evidence type="ECO:0000256" key="4">
    <source>
        <dbReference type="ARBA" id="ARBA00022777"/>
    </source>
</evidence>
<comment type="caution">
    <text evidence="6">The sequence shown here is derived from an EMBL/GenBank/DDBJ whole genome shotgun (WGS) entry which is preliminary data.</text>
</comment>
<keyword evidence="3" id="KW-0547">Nucleotide-binding</keyword>
<sequence length="58" mass="6445">AARNAFSFNKLYQRNLTKEDDDLTTFDFSVLAYATNNFSSSNKLGEGGFGPVYKVTNV</sequence>
<proteinExistence type="predicted"/>
<protein>
    <submittedName>
        <fullName evidence="6">G-type lectin S-receptor-like serine/threonine-protein kinase</fullName>
    </submittedName>
</protein>
<feature type="non-terminal residue" evidence="6">
    <location>
        <position position="1"/>
    </location>
</feature>
<keyword evidence="4 6" id="KW-0418">Kinase</keyword>
<keyword evidence="2" id="KW-0808">Transferase</keyword>
<dbReference type="Proteomes" id="UP000265520">
    <property type="component" value="Unassembled WGS sequence"/>
</dbReference>
<dbReference type="InterPro" id="IPR011009">
    <property type="entry name" value="Kinase-like_dom_sf"/>
</dbReference>
<evidence type="ECO:0000313" key="7">
    <source>
        <dbReference type="Proteomes" id="UP000265520"/>
    </source>
</evidence>
<accession>A0A392RRX1</accession>
<dbReference type="GO" id="GO:0005886">
    <property type="term" value="C:plasma membrane"/>
    <property type="evidence" value="ECO:0007669"/>
    <property type="project" value="TreeGrafter"/>
</dbReference>
<organism evidence="6 7">
    <name type="scientific">Trifolium medium</name>
    <dbReference type="NCBI Taxonomy" id="97028"/>
    <lineage>
        <taxon>Eukaryota</taxon>
        <taxon>Viridiplantae</taxon>
        <taxon>Streptophyta</taxon>
        <taxon>Embryophyta</taxon>
        <taxon>Tracheophyta</taxon>
        <taxon>Spermatophyta</taxon>
        <taxon>Magnoliopsida</taxon>
        <taxon>eudicotyledons</taxon>
        <taxon>Gunneridae</taxon>
        <taxon>Pentapetalae</taxon>
        <taxon>rosids</taxon>
        <taxon>fabids</taxon>
        <taxon>Fabales</taxon>
        <taxon>Fabaceae</taxon>
        <taxon>Papilionoideae</taxon>
        <taxon>50 kb inversion clade</taxon>
        <taxon>NPAAA clade</taxon>
        <taxon>Hologalegina</taxon>
        <taxon>IRL clade</taxon>
        <taxon>Trifolieae</taxon>
        <taxon>Trifolium</taxon>
    </lineage>
</organism>
<dbReference type="GO" id="GO:0030246">
    <property type="term" value="F:carbohydrate binding"/>
    <property type="evidence" value="ECO:0007669"/>
    <property type="project" value="UniProtKB-KW"/>
</dbReference>
<dbReference type="EMBL" id="LXQA010261829">
    <property type="protein sequence ID" value="MCI38952.1"/>
    <property type="molecule type" value="Genomic_DNA"/>
</dbReference>
<keyword evidence="1" id="KW-0723">Serine/threonine-protein kinase</keyword>
<dbReference type="GO" id="GO:0005524">
    <property type="term" value="F:ATP binding"/>
    <property type="evidence" value="ECO:0007669"/>
    <property type="project" value="UniProtKB-KW"/>
</dbReference>
<evidence type="ECO:0000313" key="6">
    <source>
        <dbReference type="EMBL" id="MCI38952.1"/>
    </source>
</evidence>
<dbReference type="PANTHER" id="PTHR27002:SF1069">
    <property type="entry name" value="NON-SPECIFIC SERINE_THREONINE PROTEIN KINASE"/>
    <property type="match status" value="1"/>
</dbReference>
<dbReference type="SUPFAM" id="SSF56112">
    <property type="entry name" value="Protein kinase-like (PK-like)"/>
    <property type="match status" value="1"/>
</dbReference>
<dbReference type="Gene3D" id="3.30.200.20">
    <property type="entry name" value="Phosphorylase Kinase, domain 1"/>
    <property type="match status" value="1"/>
</dbReference>
<dbReference type="GO" id="GO:0004674">
    <property type="term" value="F:protein serine/threonine kinase activity"/>
    <property type="evidence" value="ECO:0007669"/>
    <property type="project" value="UniProtKB-KW"/>
</dbReference>
<evidence type="ECO:0000256" key="1">
    <source>
        <dbReference type="ARBA" id="ARBA00022527"/>
    </source>
</evidence>
<keyword evidence="5" id="KW-0067">ATP-binding</keyword>
<reference evidence="6 7" key="1">
    <citation type="journal article" date="2018" name="Front. Plant Sci.">
        <title>Red Clover (Trifolium pratense) and Zigzag Clover (T. medium) - A Picture of Genomic Similarities and Differences.</title>
        <authorList>
            <person name="Dluhosova J."/>
            <person name="Istvanek J."/>
            <person name="Nedelnik J."/>
            <person name="Repkova J."/>
        </authorList>
    </citation>
    <scope>NUCLEOTIDE SEQUENCE [LARGE SCALE GENOMIC DNA]</scope>
    <source>
        <strain evidence="7">cv. 10/8</strain>
        <tissue evidence="6">Leaf</tissue>
    </source>
</reference>
<dbReference type="AlphaFoldDB" id="A0A392RRX1"/>
<keyword evidence="6" id="KW-0675">Receptor</keyword>
<keyword evidence="6" id="KW-0430">Lectin</keyword>